<proteinExistence type="predicted"/>
<dbReference type="EMBL" id="VDMD01000040">
    <property type="protein sequence ID" value="TRM57969.1"/>
    <property type="molecule type" value="Genomic_DNA"/>
</dbReference>
<feature type="compositionally biased region" description="Polar residues" evidence="1">
    <location>
        <begin position="735"/>
        <end position="744"/>
    </location>
</feature>
<dbReference type="Proteomes" id="UP000320762">
    <property type="component" value="Unassembled WGS sequence"/>
</dbReference>
<feature type="compositionally biased region" description="Pro residues" evidence="1">
    <location>
        <begin position="90"/>
        <end position="119"/>
    </location>
</feature>
<reference evidence="2 3" key="1">
    <citation type="journal article" date="2019" name="New Phytol.">
        <title>Comparative genomics reveals unique wood-decay strategies and fruiting body development in the Schizophyllaceae.</title>
        <authorList>
            <person name="Almasi E."/>
            <person name="Sahu N."/>
            <person name="Krizsan K."/>
            <person name="Balint B."/>
            <person name="Kovacs G.M."/>
            <person name="Kiss B."/>
            <person name="Cseklye J."/>
            <person name="Drula E."/>
            <person name="Henrissat B."/>
            <person name="Nagy I."/>
            <person name="Chovatia M."/>
            <person name="Adam C."/>
            <person name="LaButti K."/>
            <person name="Lipzen A."/>
            <person name="Riley R."/>
            <person name="Grigoriev I.V."/>
            <person name="Nagy L.G."/>
        </authorList>
    </citation>
    <scope>NUCLEOTIDE SEQUENCE [LARGE SCALE GENOMIC DNA]</scope>
    <source>
        <strain evidence="2 3">NL-1724</strain>
    </source>
</reference>
<evidence type="ECO:0000313" key="2">
    <source>
        <dbReference type="EMBL" id="TRM57969.1"/>
    </source>
</evidence>
<feature type="region of interest" description="Disordered" evidence="1">
    <location>
        <begin position="1"/>
        <end position="154"/>
    </location>
</feature>
<feature type="compositionally biased region" description="Low complexity" evidence="1">
    <location>
        <begin position="76"/>
        <end position="89"/>
    </location>
</feature>
<sequence>MLIGLTDGEALLSLNPPASGGLPPLASQIYPSAAPPPSYPPALARPSSTASYMEAPQQATPSPCGVPSLPPPLPPQGSHTPSPPSQGTHTPPPRPAPSGVSLPPPLQQPRLPLPSPLGPPQSDLSRSRTPAVPSHPDKKRKRRTKDKKDRLNNKNWAEGVRETILSPHIPRYLDALAKDAWNVIQDIVMEVCAEYHAKIPWTMPVWEEPEEPLPAYDPKNPPVWPQLSDEEEKQRSAILTERNAAIHRWLDYRARKTPGYRHRSRASTQNPYDRYMMKLTGLSPKGTKKALQTIQQYVIENPELVVAATKAFEDAKALGGGSVLFRGKVITKKNINWVMDHVKPAFDALAPEEKQGYWDRSHAFAHAEKEEWERLLKAPPKRDAQSIHLAWDQLESFVEPVLRGIVSHLDAHVVILVGGRFPAGKGEPITRHYAMGKNKQNVPFSHWDQPRFQKDVLGFFADYLETAWTPAERAAVALDKDDDTMDVDGVPGPLGRTRFTEEEIAGGDKSDDEEDLAVMLYNGQSDNEDEEDEPVAAAPKRRKKTKAKAKRAATVAGKHATSSPHFPPIDPRLQQFDPFRVDTTFDENHAPPIQSGHLCLAWKLKHYEDGIIDMTWGSDEEKAEFERLMRVWRTTHYVDPMTGIFVSHERQAVTGGSTPSDMDRITAPLGHKDAVSVLASKSSQPSAPRPRPKPTPITPSTRTTGTPAIPSPTSSAPVQPSYIPAPPPLAVAQSPVPQASQTMGEDNIRQRALAPPASAKDTHTGAWLVETWPYIAHDFGMEWLHLLVSFTAWEEANSFARGKPLPVLNTRPKEVQHWISHARWARGDGGEPGPKNLAFAQRIIRTWWEWYRRLCPGWRVTRPDGTLDVCEEMKDGMGKLQCCGINGVFNLVVILKWAKDGLVADAQSPAHAALNERWLYAVRDLTRMLQHMTKDAST</sequence>
<evidence type="ECO:0000313" key="3">
    <source>
        <dbReference type="Proteomes" id="UP000320762"/>
    </source>
</evidence>
<comment type="caution">
    <text evidence="2">The sequence shown here is derived from an EMBL/GenBank/DDBJ whole genome shotgun (WGS) entry which is preliminary data.</text>
</comment>
<evidence type="ECO:0000256" key="1">
    <source>
        <dbReference type="SAM" id="MobiDB-lite"/>
    </source>
</evidence>
<gene>
    <name evidence="2" type="ORF">BD626DRAFT_573957</name>
</gene>
<name>A0A550BZJ4_9AGAR</name>
<dbReference type="OrthoDB" id="3058987at2759"/>
<dbReference type="AlphaFoldDB" id="A0A550BZJ4"/>
<feature type="compositionally biased region" description="Basic residues" evidence="1">
    <location>
        <begin position="539"/>
        <end position="551"/>
    </location>
</feature>
<protein>
    <submittedName>
        <fullName evidence="2">Uncharacterized protein</fullName>
    </submittedName>
</protein>
<dbReference type="STRING" id="97359.A0A550BZJ4"/>
<feature type="region of interest" description="Disordered" evidence="1">
    <location>
        <begin position="482"/>
        <end position="571"/>
    </location>
</feature>
<organism evidence="2 3">
    <name type="scientific">Schizophyllum amplum</name>
    <dbReference type="NCBI Taxonomy" id="97359"/>
    <lineage>
        <taxon>Eukaryota</taxon>
        <taxon>Fungi</taxon>
        <taxon>Dikarya</taxon>
        <taxon>Basidiomycota</taxon>
        <taxon>Agaricomycotina</taxon>
        <taxon>Agaricomycetes</taxon>
        <taxon>Agaricomycetidae</taxon>
        <taxon>Agaricales</taxon>
        <taxon>Schizophyllaceae</taxon>
        <taxon>Schizophyllum</taxon>
    </lineage>
</organism>
<accession>A0A550BZJ4</accession>
<keyword evidence="3" id="KW-1185">Reference proteome</keyword>
<feature type="compositionally biased region" description="Pro residues" evidence="1">
    <location>
        <begin position="687"/>
        <end position="697"/>
    </location>
</feature>
<feature type="compositionally biased region" description="Low complexity" evidence="1">
    <location>
        <begin position="698"/>
        <end position="717"/>
    </location>
</feature>
<feature type="region of interest" description="Disordered" evidence="1">
    <location>
        <begin position="677"/>
        <end position="745"/>
    </location>
</feature>
<feature type="compositionally biased region" description="Basic and acidic residues" evidence="1">
    <location>
        <begin position="498"/>
        <end position="509"/>
    </location>
</feature>